<dbReference type="AlphaFoldDB" id="A0A642V3S8"/>
<evidence type="ECO:0008006" key="6">
    <source>
        <dbReference type="Google" id="ProtNLM"/>
    </source>
</evidence>
<feature type="compositionally biased region" description="Pro residues" evidence="3">
    <location>
        <begin position="313"/>
        <end position="324"/>
    </location>
</feature>
<proteinExistence type="predicted"/>
<evidence type="ECO:0000256" key="2">
    <source>
        <dbReference type="ARBA" id="ARBA00023163"/>
    </source>
</evidence>
<feature type="region of interest" description="Disordered" evidence="3">
    <location>
        <begin position="306"/>
        <end position="385"/>
    </location>
</feature>
<comment type="caution">
    <text evidence="4">The sequence shown here is derived from an EMBL/GenBank/DDBJ whole genome shotgun (WGS) entry which is preliminary data.</text>
</comment>
<keyword evidence="5" id="KW-1185">Reference proteome</keyword>
<dbReference type="InterPro" id="IPR013933">
    <property type="entry name" value="CRC_Rsc7/Swp82"/>
</dbReference>
<dbReference type="EMBL" id="SWFS01000256">
    <property type="protein sequence ID" value="KAA8912370.1"/>
    <property type="molecule type" value="Genomic_DNA"/>
</dbReference>
<dbReference type="PANTHER" id="PTHR22597:SF5">
    <property type="entry name" value="LOCALIZATION PROTEIN, PUTATIVE (AFU_ORTHOLOGUE AFUA_1G10600)-RELATED"/>
    <property type="match status" value="1"/>
</dbReference>
<dbReference type="VEuPathDB" id="FungiDB:TRICI_003487"/>
<feature type="compositionally biased region" description="Low complexity" evidence="3">
    <location>
        <begin position="351"/>
        <end position="376"/>
    </location>
</feature>
<dbReference type="Pfam" id="PF08624">
    <property type="entry name" value="CRC_subunit"/>
    <property type="match status" value="1"/>
</dbReference>
<dbReference type="GO" id="GO:0031490">
    <property type="term" value="F:chromatin DNA binding"/>
    <property type="evidence" value="ECO:0007669"/>
    <property type="project" value="TreeGrafter"/>
</dbReference>
<dbReference type="GO" id="GO:0016586">
    <property type="term" value="C:RSC-type complex"/>
    <property type="evidence" value="ECO:0007669"/>
    <property type="project" value="TreeGrafter"/>
</dbReference>
<keyword evidence="2" id="KW-0804">Transcription</keyword>
<accession>A0A642V3S8</accession>
<reference evidence="4" key="1">
    <citation type="journal article" date="2019" name="G3 (Bethesda)">
        <title>Genome Assemblies of Two Rare Opportunistic Yeast Pathogens: Diutina rugosa (syn. Candida rugosa) and Trichomonascus ciferrii (syn. Candida ciferrii).</title>
        <authorList>
            <person name="Mixao V."/>
            <person name="Saus E."/>
            <person name="Hansen A.P."/>
            <person name="Lass-Florl C."/>
            <person name="Gabaldon T."/>
        </authorList>
    </citation>
    <scope>NUCLEOTIDE SEQUENCE</scope>
    <source>
        <strain evidence="4">CBS 4856</strain>
    </source>
</reference>
<gene>
    <name evidence="4" type="ORF">TRICI_003487</name>
</gene>
<evidence type="ECO:0000256" key="3">
    <source>
        <dbReference type="SAM" id="MobiDB-lite"/>
    </source>
</evidence>
<dbReference type="PANTHER" id="PTHR22597">
    <property type="entry name" value="POLYCOMB GROUP PROTEIN"/>
    <property type="match status" value="1"/>
</dbReference>
<keyword evidence="1" id="KW-0805">Transcription regulation</keyword>
<evidence type="ECO:0000256" key="1">
    <source>
        <dbReference type="ARBA" id="ARBA00023015"/>
    </source>
</evidence>
<name>A0A642V3S8_9ASCO</name>
<dbReference type="Proteomes" id="UP000761534">
    <property type="component" value="Unassembled WGS sequence"/>
</dbReference>
<protein>
    <recommendedName>
        <fullName evidence="6">Chromatin structure-remodeling complex protein RSC7</fullName>
    </recommendedName>
</protein>
<evidence type="ECO:0000313" key="5">
    <source>
        <dbReference type="Proteomes" id="UP000761534"/>
    </source>
</evidence>
<organism evidence="4 5">
    <name type="scientific">Trichomonascus ciferrii</name>
    <dbReference type="NCBI Taxonomy" id="44093"/>
    <lineage>
        <taxon>Eukaryota</taxon>
        <taxon>Fungi</taxon>
        <taxon>Dikarya</taxon>
        <taxon>Ascomycota</taxon>
        <taxon>Saccharomycotina</taxon>
        <taxon>Dipodascomycetes</taxon>
        <taxon>Dipodascales</taxon>
        <taxon>Trichomonascaceae</taxon>
        <taxon>Trichomonascus</taxon>
        <taxon>Trichomonascus ciferrii complex</taxon>
    </lineage>
</organism>
<dbReference type="OrthoDB" id="5598844at2759"/>
<feature type="compositionally biased region" description="Low complexity" evidence="3">
    <location>
        <begin position="328"/>
        <end position="339"/>
    </location>
</feature>
<sequence length="385" mass="44103">MLQLGVFTTRELTPDGHEYQSVEQDERGEQKVDANGGLLGGREYRIRTFRLEGRGEKLFMLGAECAKELGYRDSYLLFNKNKNLYKILCHQDDKDQLISMDLLPPAFRTRAIAIVTARSVFRQFGSRVIKEGRRVRDDYWEKKAIEQGFTEHDPVIADRSAFTASTATKQATPDIQPHRATPTDAANVNQPLLLGGVFIPGSGINGSIDFHEPDAVHHHRKTVSTSATIYEAQHNVSQFNRYINEQRSARNVMWSQFWSLRQQQRDHLLENGVRELLGNFVSEDNEESLQYQQQYQQIQQSLIRPSKGFLEGPPIPAYQMPDPPSVSRQPQPQNPATQQRPPPPTQAAYSQYTQQLQKMAYQQQQQRPPQSQPQAQWSMAPNSYY</sequence>
<evidence type="ECO:0000313" key="4">
    <source>
        <dbReference type="EMBL" id="KAA8912370.1"/>
    </source>
</evidence>